<name>A0A9D2QB77_9FIRM</name>
<reference evidence="1" key="1">
    <citation type="journal article" date="2021" name="PeerJ">
        <title>Extensive microbial diversity within the chicken gut microbiome revealed by metagenomics and culture.</title>
        <authorList>
            <person name="Gilroy R."/>
            <person name="Ravi A."/>
            <person name="Getino M."/>
            <person name="Pursley I."/>
            <person name="Horton D.L."/>
            <person name="Alikhan N.F."/>
            <person name="Baker D."/>
            <person name="Gharbi K."/>
            <person name="Hall N."/>
            <person name="Watson M."/>
            <person name="Adriaenssens E.M."/>
            <person name="Foster-Nyarko E."/>
            <person name="Jarju S."/>
            <person name="Secka A."/>
            <person name="Antonio M."/>
            <person name="Oren A."/>
            <person name="Chaudhuri R.R."/>
            <person name="La Ragione R."/>
            <person name="Hildebrand F."/>
            <person name="Pallen M.J."/>
        </authorList>
    </citation>
    <scope>NUCLEOTIDE SEQUENCE</scope>
    <source>
        <strain evidence="1">CHK196-7946</strain>
    </source>
</reference>
<protein>
    <submittedName>
        <fullName evidence="1">Uncharacterized protein</fullName>
    </submittedName>
</protein>
<organism evidence="1 2">
    <name type="scientific">Candidatus Mediterraneibacter faecavium</name>
    <dbReference type="NCBI Taxonomy" id="2838668"/>
    <lineage>
        <taxon>Bacteria</taxon>
        <taxon>Bacillati</taxon>
        <taxon>Bacillota</taxon>
        <taxon>Clostridia</taxon>
        <taxon>Lachnospirales</taxon>
        <taxon>Lachnospiraceae</taxon>
        <taxon>Mediterraneibacter</taxon>
    </lineage>
</organism>
<evidence type="ECO:0000313" key="2">
    <source>
        <dbReference type="Proteomes" id="UP000823902"/>
    </source>
</evidence>
<proteinExistence type="predicted"/>
<accession>A0A9D2QB77</accession>
<dbReference type="AlphaFoldDB" id="A0A9D2QB77"/>
<dbReference type="Proteomes" id="UP000823902">
    <property type="component" value="Unassembled WGS sequence"/>
</dbReference>
<evidence type="ECO:0000313" key="1">
    <source>
        <dbReference type="EMBL" id="HJC74250.1"/>
    </source>
</evidence>
<gene>
    <name evidence="1" type="ORF">H9697_04790</name>
</gene>
<sequence length="152" mass="18351">MMKREKAESANNIWNKEGFLMCGLGEKNKIIAKIKYFMKCCSWSRQRIVRGYADCDKWNMFRYLQNLIPDMLQDLRNKRHGFLGEKLQTEKELEENRKRGGGGTVHFMDELPEYKEISDRYFAEEKRIEEYRNASKDEAMDMLKEYFFSLWD</sequence>
<dbReference type="EMBL" id="DWVY01000021">
    <property type="protein sequence ID" value="HJC74250.1"/>
    <property type="molecule type" value="Genomic_DNA"/>
</dbReference>
<comment type="caution">
    <text evidence="1">The sequence shown here is derived from an EMBL/GenBank/DDBJ whole genome shotgun (WGS) entry which is preliminary data.</text>
</comment>
<reference evidence="1" key="2">
    <citation type="submission" date="2021-04" db="EMBL/GenBank/DDBJ databases">
        <authorList>
            <person name="Gilroy R."/>
        </authorList>
    </citation>
    <scope>NUCLEOTIDE SEQUENCE</scope>
    <source>
        <strain evidence="1">CHK196-7946</strain>
    </source>
</reference>